<feature type="transmembrane region" description="Helical" evidence="1">
    <location>
        <begin position="58"/>
        <end position="78"/>
    </location>
</feature>
<evidence type="ECO:0000313" key="2">
    <source>
        <dbReference type="EMBL" id="PSO05518.1"/>
    </source>
</evidence>
<sequence>MKYGSGKKEMGRDAPSVDTIIYMSGQPSALIVDIVLLVRVLGGQVVNHGKRSKLPKILKIFIVVILLLATIILTLNGVF</sequence>
<name>A0A2R6C3T2_9ARCH</name>
<dbReference type="Proteomes" id="UP000241886">
    <property type="component" value="Unassembled WGS sequence"/>
</dbReference>
<keyword evidence="1" id="KW-0812">Transmembrane</keyword>
<accession>A0A2R6C3T2</accession>
<evidence type="ECO:0000256" key="1">
    <source>
        <dbReference type="SAM" id="Phobius"/>
    </source>
</evidence>
<proteinExistence type="predicted"/>
<evidence type="ECO:0000313" key="3">
    <source>
        <dbReference type="Proteomes" id="UP000241886"/>
    </source>
</evidence>
<gene>
    <name evidence="2" type="ORF">B9Q13_01690</name>
</gene>
<protein>
    <submittedName>
        <fullName evidence="2">Uncharacterized protein</fullName>
    </submittedName>
</protein>
<dbReference type="EMBL" id="NEXO01000027">
    <property type="protein sequence ID" value="PSO05518.1"/>
    <property type="molecule type" value="Genomic_DNA"/>
</dbReference>
<keyword evidence="1" id="KW-1133">Transmembrane helix</keyword>
<dbReference type="AlphaFoldDB" id="A0A2R6C3T2"/>
<organism evidence="2 3">
    <name type="scientific">Candidatus Marsarchaeota G2 archaeon ECH_B_SAG-G16</name>
    <dbReference type="NCBI Taxonomy" id="1978167"/>
    <lineage>
        <taxon>Archaea</taxon>
        <taxon>Candidatus Marsarchaeota</taxon>
        <taxon>Candidatus Marsarchaeota group 2</taxon>
    </lineage>
</organism>
<feature type="transmembrane region" description="Helical" evidence="1">
    <location>
        <begin position="20"/>
        <end position="38"/>
    </location>
</feature>
<reference evidence="2 3" key="1">
    <citation type="submission" date="2017-04" db="EMBL/GenBank/DDBJ databases">
        <title>Novel microbial lineages endemic to geothermal iron-oxide mats fill important gaps in the evolutionary history of Archaea.</title>
        <authorList>
            <person name="Jay Z.J."/>
            <person name="Beam J.P."/>
            <person name="Dlakic M."/>
            <person name="Rusch D.B."/>
            <person name="Kozubal M.A."/>
            <person name="Inskeep W.P."/>
        </authorList>
    </citation>
    <scope>NUCLEOTIDE SEQUENCE [LARGE SCALE GENOMIC DNA]</scope>
    <source>
        <strain evidence="2">ECH_B_SAG-G16</strain>
    </source>
</reference>
<keyword evidence="1" id="KW-0472">Membrane</keyword>
<comment type="caution">
    <text evidence="2">The sequence shown here is derived from an EMBL/GenBank/DDBJ whole genome shotgun (WGS) entry which is preliminary data.</text>
</comment>